<evidence type="ECO:0008006" key="3">
    <source>
        <dbReference type="Google" id="ProtNLM"/>
    </source>
</evidence>
<dbReference type="Gene3D" id="3.40.190.10">
    <property type="entry name" value="Periplasmic binding protein-like II"/>
    <property type="match status" value="1"/>
</dbReference>
<feature type="non-terminal residue" evidence="1">
    <location>
        <position position="101"/>
    </location>
</feature>
<organism evidence="1 2">
    <name type="scientific">Mesotoga infera</name>
    <dbReference type="NCBI Taxonomy" id="1236046"/>
    <lineage>
        <taxon>Bacteria</taxon>
        <taxon>Thermotogati</taxon>
        <taxon>Thermotogota</taxon>
        <taxon>Thermotogae</taxon>
        <taxon>Kosmotogales</taxon>
        <taxon>Kosmotogaceae</taxon>
        <taxon>Mesotoga</taxon>
    </lineage>
</organism>
<evidence type="ECO:0000313" key="1">
    <source>
        <dbReference type="EMBL" id="HCO69015.1"/>
    </source>
</evidence>
<reference evidence="1 2" key="1">
    <citation type="journal article" date="2018" name="Nat. Biotechnol.">
        <title>A standardized bacterial taxonomy based on genome phylogeny substantially revises the tree of life.</title>
        <authorList>
            <person name="Parks D.H."/>
            <person name="Chuvochina M."/>
            <person name="Waite D.W."/>
            <person name="Rinke C."/>
            <person name="Skarshewski A."/>
            <person name="Chaumeil P.A."/>
            <person name="Hugenholtz P."/>
        </authorList>
    </citation>
    <scope>NUCLEOTIDE SEQUENCE [LARGE SCALE GENOMIC DNA]</scope>
    <source>
        <strain evidence="1">UBA9905</strain>
    </source>
</reference>
<accession>A0A3D3TLT0</accession>
<dbReference type="Proteomes" id="UP000264215">
    <property type="component" value="Unassembled WGS sequence"/>
</dbReference>
<sequence>MKKTWVIVFTFILTGISLLSSESDFAVRIWFSHIDSENQVMADIASEFTLETGISVEVVSRRSIFDAPRDLANYAEAYDRPDIVLMQAPDIGNMVKSGFIL</sequence>
<evidence type="ECO:0000313" key="2">
    <source>
        <dbReference type="Proteomes" id="UP000264215"/>
    </source>
</evidence>
<protein>
    <recommendedName>
        <fullName evidence="3">ABC transporter substrate-binding protein</fullName>
    </recommendedName>
</protein>
<dbReference type="AlphaFoldDB" id="A0A3D3TLT0"/>
<dbReference type="SUPFAM" id="SSF53850">
    <property type="entry name" value="Periplasmic binding protein-like II"/>
    <property type="match status" value="1"/>
</dbReference>
<comment type="caution">
    <text evidence="1">The sequence shown here is derived from an EMBL/GenBank/DDBJ whole genome shotgun (WGS) entry which is preliminary data.</text>
</comment>
<name>A0A3D3TLT0_9BACT</name>
<gene>
    <name evidence="1" type="ORF">DIT26_00250</name>
</gene>
<dbReference type="EMBL" id="DQBS01000005">
    <property type="protein sequence ID" value="HCO69015.1"/>
    <property type="molecule type" value="Genomic_DNA"/>
</dbReference>
<proteinExistence type="predicted"/>